<proteinExistence type="predicted"/>
<dbReference type="RefSeq" id="WP_250929543.1">
    <property type="nucleotide sequence ID" value="NZ_JAMQBK010000039.1"/>
</dbReference>
<protein>
    <recommendedName>
        <fullName evidence="3">Protein kinase domain-containing protein</fullName>
    </recommendedName>
</protein>
<evidence type="ECO:0008006" key="3">
    <source>
        <dbReference type="Google" id="ProtNLM"/>
    </source>
</evidence>
<accession>A0ABT0U540</accession>
<dbReference type="Proteomes" id="UP001202961">
    <property type="component" value="Unassembled WGS sequence"/>
</dbReference>
<organism evidence="1 2">
    <name type="scientific">Aporhodopirellula aestuarii</name>
    <dbReference type="NCBI Taxonomy" id="2950107"/>
    <lineage>
        <taxon>Bacteria</taxon>
        <taxon>Pseudomonadati</taxon>
        <taxon>Planctomycetota</taxon>
        <taxon>Planctomycetia</taxon>
        <taxon>Pirellulales</taxon>
        <taxon>Pirellulaceae</taxon>
        <taxon>Aporhodopirellula</taxon>
    </lineage>
</organism>
<evidence type="ECO:0000313" key="1">
    <source>
        <dbReference type="EMBL" id="MCM2371912.1"/>
    </source>
</evidence>
<reference evidence="1 2" key="1">
    <citation type="journal article" date="2022" name="Syst. Appl. Microbiol.">
        <title>Rhodopirellula aestuarii sp. nov., a novel member of the genus Rhodopirellula isolated from brackish sediments collected in the Tagus River estuary, Portugal.</title>
        <authorList>
            <person name="Vitorino I.R."/>
            <person name="Klimek D."/>
            <person name="Calusinska M."/>
            <person name="Lobo-da-Cunha A."/>
            <person name="Vasconcelos V."/>
            <person name="Lage O.M."/>
        </authorList>
    </citation>
    <scope>NUCLEOTIDE SEQUENCE [LARGE SCALE GENOMIC DNA]</scope>
    <source>
        <strain evidence="1 2">ICT_H3.1</strain>
    </source>
</reference>
<comment type="caution">
    <text evidence="1">The sequence shown here is derived from an EMBL/GenBank/DDBJ whole genome shotgun (WGS) entry which is preliminary data.</text>
</comment>
<sequence>MMQADNLLTSLLTAYLNEREDGIPNPNAPLGIGEDGAVYRTASRTAVKIFYRSKNYERELGCYLRLRDVEVTEVAGFAVPELIDHDDERLIIEMGIVTPPRLLDFGKAYLDRPGPFSPDLIAEHFESKSADYSDADWSRVLDAYYELKSYGIYYYDLRPANIQVRAE</sequence>
<evidence type="ECO:0000313" key="2">
    <source>
        <dbReference type="Proteomes" id="UP001202961"/>
    </source>
</evidence>
<dbReference type="SUPFAM" id="SSF56112">
    <property type="entry name" value="Protein kinase-like (PK-like)"/>
    <property type="match status" value="1"/>
</dbReference>
<name>A0ABT0U540_9BACT</name>
<gene>
    <name evidence="1" type="ORF">NB063_15005</name>
</gene>
<keyword evidence="2" id="KW-1185">Reference proteome</keyword>
<dbReference type="EMBL" id="JAMQBK010000039">
    <property type="protein sequence ID" value="MCM2371912.1"/>
    <property type="molecule type" value="Genomic_DNA"/>
</dbReference>
<dbReference type="InterPro" id="IPR011009">
    <property type="entry name" value="Kinase-like_dom_sf"/>
</dbReference>